<dbReference type="Pfam" id="PF12832">
    <property type="entry name" value="MFS_1_like"/>
    <property type="match status" value="1"/>
</dbReference>
<keyword evidence="4" id="KW-0997">Cell inner membrane</keyword>
<evidence type="ECO:0000313" key="10">
    <source>
        <dbReference type="EMBL" id="PXX45623.1"/>
    </source>
</evidence>
<evidence type="ECO:0000256" key="2">
    <source>
        <dbReference type="ARBA" id="ARBA00022448"/>
    </source>
</evidence>
<sequence>MVCCLSDCALMSAPSAVSGVATPSLRPFALFYFAYFAFQGLFGPFWGLYLESLSFSALQISVLMALSTLARIAAPGFWGWLADRQGRRRAIIISTSLCSALAFAFVGLGQGFWWIFISLAVSHFFWAGALPLVEASTAYLTRAQPGRYSRVRVWGSIGFVCLSMVGGYVLDLIHLANLPWALLCLLVLIVLAGWLVPDVAAQREQAAVAPIWHTLRQPRVLALFGCCFLMAYAHGPYYTFYSIGLRHAGYDKGAIGLLWSVGVISEILVFLLMPRIMGRFSLERLMLVSLLTAVLRFLLIATVVGHPAWAVLAQSMHALTFGLHHATSVGLIHRLFAEQHQGRAQGLYIIASFGIGGSTGGLVGGVLWPHGGMLPTFGMSVLAAALGVLLCWRYLRPQPARLTAAA</sequence>
<dbReference type="InterPro" id="IPR024989">
    <property type="entry name" value="MFS_assoc_dom"/>
</dbReference>
<evidence type="ECO:0000256" key="1">
    <source>
        <dbReference type="ARBA" id="ARBA00004429"/>
    </source>
</evidence>
<dbReference type="PANTHER" id="PTHR23522:SF10">
    <property type="entry name" value="3-PHENYLPROPIONIC ACID TRANSPORTER-RELATED"/>
    <property type="match status" value="1"/>
</dbReference>
<feature type="transmembrane region" description="Helical" evidence="8">
    <location>
        <begin position="28"/>
        <end position="49"/>
    </location>
</feature>
<keyword evidence="7 8" id="KW-0472">Membrane</keyword>
<dbReference type="SUPFAM" id="SSF103473">
    <property type="entry name" value="MFS general substrate transporter"/>
    <property type="match status" value="1"/>
</dbReference>
<dbReference type="InterPro" id="IPR026032">
    <property type="entry name" value="HcaT-like"/>
</dbReference>
<keyword evidence="5 8" id="KW-0812">Transmembrane</keyword>
<dbReference type="GO" id="GO:0015528">
    <property type="term" value="F:lactose:proton symporter activity"/>
    <property type="evidence" value="ECO:0007669"/>
    <property type="project" value="TreeGrafter"/>
</dbReference>
<feature type="transmembrane region" description="Helical" evidence="8">
    <location>
        <begin position="153"/>
        <end position="174"/>
    </location>
</feature>
<comment type="subcellular location">
    <subcellularLocation>
        <location evidence="1">Cell inner membrane</location>
        <topology evidence="1">Multi-pass membrane protein</topology>
    </subcellularLocation>
</comment>
<dbReference type="GO" id="GO:0005886">
    <property type="term" value="C:plasma membrane"/>
    <property type="evidence" value="ECO:0007669"/>
    <property type="project" value="UniProtKB-SubCell"/>
</dbReference>
<name>A0A318J909_9NEIS</name>
<evidence type="ECO:0000256" key="5">
    <source>
        <dbReference type="ARBA" id="ARBA00022692"/>
    </source>
</evidence>
<reference evidence="10 11" key="1">
    <citation type="submission" date="2018-05" db="EMBL/GenBank/DDBJ databases">
        <title>Genomic Encyclopedia of Type Strains, Phase IV (KMG-IV): sequencing the most valuable type-strain genomes for metagenomic binning, comparative biology and taxonomic classification.</title>
        <authorList>
            <person name="Goeker M."/>
        </authorList>
    </citation>
    <scope>NUCLEOTIDE SEQUENCE [LARGE SCALE GENOMIC DNA]</scope>
    <source>
        <strain evidence="10 11">DSM 25134</strain>
    </source>
</reference>
<feature type="transmembrane region" description="Helical" evidence="8">
    <location>
        <begin position="285"/>
        <end position="304"/>
    </location>
</feature>
<gene>
    <name evidence="10" type="ORF">DFR38_11114</name>
</gene>
<dbReference type="EMBL" id="QJKC01000011">
    <property type="protein sequence ID" value="PXX45623.1"/>
    <property type="molecule type" value="Genomic_DNA"/>
</dbReference>
<feature type="transmembrane region" description="Helical" evidence="8">
    <location>
        <begin position="220"/>
        <end position="241"/>
    </location>
</feature>
<evidence type="ECO:0000259" key="9">
    <source>
        <dbReference type="PROSITE" id="PS50850"/>
    </source>
</evidence>
<proteinExistence type="predicted"/>
<protein>
    <submittedName>
        <fullName evidence="10">PPP family 3-phenylpropionic acid transporter</fullName>
    </submittedName>
</protein>
<dbReference type="NCBIfam" id="NF037955">
    <property type="entry name" value="mfs"/>
    <property type="match status" value="1"/>
</dbReference>
<dbReference type="InterPro" id="IPR036259">
    <property type="entry name" value="MFS_trans_sf"/>
</dbReference>
<feature type="transmembrane region" description="Helical" evidence="8">
    <location>
        <begin position="180"/>
        <end position="200"/>
    </location>
</feature>
<feature type="domain" description="Major facilitator superfamily (MFS) profile" evidence="9">
    <location>
        <begin position="219"/>
        <end position="406"/>
    </location>
</feature>
<evidence type="ECO:0000256" key="6">
    <source>
        <dbReference type="ARBA" id="ARBA00022989"/>
    </source>
</evidence>
<feature type="transmembrane region" description="Helical" evidence="8">
    <location>
        <begin position="90"/>
        <end position="106"/>
    </location>
</feature>
<evidence type="ECO:0000256" key="4">
    <source>
        <dbReference type="ARBA" id="ARBA00022519"/>
    </source>
</evidence>
<feature type="transmembrane region" description="Helical" evidence="8">
    <location>
        <begin position="112"/>
        <end position="133"/>
    </location>
</feature>
<feature type="transmembrane region" description="Helical" evidence="8">
    <location>
        <begin position="374"/>
        <end position="395"/>
    </location>
</feature>
<dbReference type="PANTHER" id="PTHR23522">
    <property type="entry name" value="BLL5896 PROTEIN"/>
    <property type="match status" value="1"/>
</dbReference>
<evidence type="ECO:0000256" key="8">
    <source>
        <dbReference type="SAM" id="Phobius"/>
    </source>
</evidence>
<evidence type="ECO:0000313" key="11">
    <source>
        <dbReference type="Proteomes" id="UP000248395"/>
    </source>
</evidence>
<feature type="transmembrane region" description="Helical" evidence="8">
    <location>
        <begin position="348"/>
        <end position="368"/>
    </location>
</feature>
<feature type="transmembrane region" description="Helical" evidence="8">
    <location>
        <begin position="55"/>
        <end position="78"/>
    </location>
</feature>
<keyword evidence="3" id="KW-1003">Cell membrane</keyword>
<dbReference type="AlphaFoldDB" id="A0A318J909"/>
<keyword evidence="11" id="KW-1185">Reference proteome</keyword>
<comment type="caution">
    <text evidence="10">The sequence shown here is derived from an EMBL/GenBank/DDBJ whole genome shotgun (WGS) entry which is preliminary data.</text>
</comment>
<evidence type="ECO:0000256" key="3">
    <source>
        <dbReference type="ARBA" id="ARBA00022475"/>
    </source>
</evidence>
<dbReference type="Proteomes" id="UP000248395">
    <property type="component" value="Unassembled WGS sequence"/>
</dbReference>
<dbReference type="InterPro" id="IPR020846">
    <property type="entry name" value="MFS_dom"/>
</dbReference>
<feature type="transmembrane region" description="Helical" evidence="8">
    <location>
        <begin position="253"/>
        <end position="273"/>
    </location>
</feature>
<organism evidence="10 11">
    <name type="scientific">Aquitalea magnusonii</name>
    <dbReference type="NCBI Taxonomy" id="332411"/>
    <lineage>
        <taxon>Bacteria</taxon>
        <taxon>Pseudomonadati</taxon>
        <taxon>Pseudomonadota</taxon>
        <taxon>Betaproteobacteria</taxon>
        <taxon>Neisseriales</taxon>
        <taxon>Chromobacteriaceae</taxon>
        <taxon>Aquitalea</taxon>
    </lineage>
</organism>
<feature type="transmembrane region" description="Helical" evidence="8">
    <location>
        <begin position="316"/>
        <end position="336"/>
    </location>
</feature>
<evidence type="ECO:0000256" key="7">
    <source>
        <dbReference type="ARBA" id="ARBA00023136"/>
    </source>
</evidence>
<accession>A0A318J909</accession>
<dbReference type="GO" id="GO:0030395">
    <property type="term" value="F:lactose binding"/>
    <property type="evidence" value="ECO:0007669"/>
    <property type="project" value="TreeGrafter"/>
</dbReference>
<keyword evidence="2" id="KW-0813">Transport</keyword>
<dbReference type="Gene3D" id="1.20.1250.20">
    <property type="entry name" value="MFS general substrate transporter like domains"/>
    <property type="match status" value="2"/>
</dbReference>
<dbReference type="PROSITE" id="PS50850">
    <property type="entry name" value="MFS"/>
    <property type="match status" value="1"/>
</dbReference>
<keyword evidence="6 8" id="KW-1133">Transmembrane helix</keyword>
<dbReference type="PIRSF" id="PIRSF004925">
    <property type="entry name" value="HcaT"/>
    <property type="match status" value="1"/>
</dbReference>